<accession>A0A0X8P247</accession>
<dbReference type="Proteomes" id="UP000060602">
    <property type="component" value="Chromosome"/>
</dbReference>
<proteinExistence type="predicted"/>
<dbReference type="RefSeq" id="WP_061073216.1">
    <property type="nucleotide sequence ID" value="NZ_CP014060.2"/>
</dbReference>
<evidence type="ECO:0000313" key="1">
    <source>
        <dbReference type="EMBL" id="AMG38530.1"/>
    </source>
</evidence>
<organism evidence="1 2">
    <name type="scientific">Alcaligenes xylosoxydans xylosoxydans</name>
    <name type="common">Achromobacter xylosoxidans</name>
    <dbReference type="NCBI Taxonomy" id="85698"/>
    <lineage>
        <taxon>Bacteria</taxon>
        <taxon>Pseudomonadati</taxon>
        <taxon>Pseudomonadota</taxon>
        <taxon>Betaproteobacteria</taxon>
        <taxon>Burkholderiales</taxon>
        <taxon>Alcaligenaceae</taxon>
        <taxon>Achromobacter</taxon>
    </lineage>
</organism>
<name>A0A0X8P247_ALCXX</name>
<evidence type="ECO:0000313" key="2">
    <source>
        <dbReference type="Proteomes" id="UP000060602"/>
    </source>
</evidence>
<protein>
    <submittedName>
        <fullName evidence="1">DUF2783 domain-containing protein</fullName>
    </submittedName>
</protein>
<sequence length="68" mass="7400">MPHSQQQLDDLLEHLIALTDVADPADQRDSLARLSLLLIEALDDAARVRAAVDEILAARGQPLALHIP</sequence>
<gene>
    <name evidence="1" type="ORF">AL504_22360</name>
</gene>
<dbReference type="AlphaFoldDB" id="A0A0X8P247"/>
<dbReference type="EMBL" id="CP014060">
    <property type="protein sequence ID" value="AMG38530.1"/>
    <property type="molecule type" value="Genomic_DNA"/>
</dbReference>
<reference evidence="2" key="1">
    <citation type="submission" date="2015-12" db="EMBL/GenBank/DDBJ databases">
        <title>FDA dAtabase for Regulatory Grade micrObial Sequences (FDA-ARGOS): Supporting development and validation of Infectious Disease Dx tests.</title>
        <authorList>
            <person name="Case J."/>
            <person name="Tallon L."/>
            <person name="Sadzewicz L."/>
            <person name="Sengamalay N."/>
            <person name="Ott S."/>
            <person name="Godinez A."/>
            <person name="Nagaraj S."/>
            <person name="Nadendla S."/>
            <person name="Sichtig H."/>
        </authorList>
    </citation>
    <scope>NUCLEOTIDE SEQUENCE [LARGE SCALE GENOMIC DNA]</scope>
    <source>
        <strain evidence="2">FDAARGOS_147</strain>
    </source>
</reference>